<accession>A0A250FKM1</accession>
<dbReference type="Proteomes" id="UP000217334">
    <property type="component" value="Chromosome"/>
</dbReference>
<organism evidence="1 5">
    <name type="scientific">Capnocytophaga sputigena</name>
    <dbReference type="NCBI Taxonomy" id="1019"/>
    <lineage>
        <taxon>Bacteria</taxon>
        <taxon>Pseudomonadati</taxon>
        <taxon>Bacteroidota</taxon>
        <taxon>Flavobacteriia</taxon>
        <taxon>Flavobacteriales</taxon>
        <taxon>Flavobacteriaceae</taxon>
        <taxon>Capnocytophaga</taxon>
    </lineage>
</organism>
<evidence type="ECO:0000313" key="5">
    <source>
        <dbReference type="Proteomes" id="UP000217334"/>
    </source>
</evidence>
<reference evidence="3 6" key="3">
    <citation type="submission" date="2018-06" db="EMBL/GenBank/DDBJ databases">
        <authorList>
            <consortium name="Pathogen Informatics"/>
            <person name="Doyle S."/>
        </authorList>
    </citation>
    <scope>NUCLEOTIDE SEQUENCE [LARGE SCALE GENOMIC DNA]</scope>
    <source>
        <strain evidence="3 6">NCTC11653</strain>
    </source>
</reference>
<dbReference type="EMBL" id="CP022385">
    <property type="protein sequence ID" value="ATA85663.1"/>
    <property type="molecule type" value="Genomic_DNA"/>
</dbReference>
<evidence type="ECO:0000313" key="6">
    <source>
        <dbReference type="Proteomes" id="UP000249902"/>
    </source>
</evidence>
<dbReference type="Proteomes" id="UP000217301">
    <property type="component" value="Chromosome"/>
</dbReference>
<dbReference type="Proteomes" id="UP000249902">
    <property type="component" value="Unassembled WGS sequence"/>
</dbReference>
<reference evidence="4 5" key="2">
    <citation type="submission" date="2017-06" db="EMBL/GenBank/DDBJ databases">
        <title>Capnocytophaga spp. assemblies.</title>
        <authorList>
            <person name="Gulvik C.A."/>
        </authorList>
    </citation>
    <scope>NUCLEOTIDE SEQUENCE [LARGE SCALE GENOMIC DNA]</scope>
    <source>
        <strain evidence="5">H4486</strain>
        <strain evidence="4">KC1668</strain>
    </source>
</reference>
<dbReference type="eggNOG" id="COG5263">
    <property type="taxonomic scope" value="Bacteria"/>
</dbReference>
<evidence type="ECO:0000313" key="4">
    <source>
        <dbReference type="Proteomes" id="UP000217301"/>
    </source>
</evidence>
<dbReference type="STRING" id="553177.CAPSP0001_0698"/>
<sequence>MTVLNDVSFYAFSKEKEEDNERKFPFVPLEYQQQKAAVNSFWLHFKKDSLFVTYDSIANGSTIPIVRGFKGKQKRRFWRYYAAREIVPYFPIYMRIYIHRLRLRPTEEGNLRVDTYIDREGAVLAVLGSGYSYKLKHIYKRINDEELMIPFFENGKYGINKGGKLLIPAQYDYISAYTDGFFIVEREGKWGTIDKNGQMIIPLEYDALQYDKSVDSHPLFIAQKERRYGFLEPSGVPILPLIYSYIEKQSNERSYILGIGNKVGYFTYNTNSPSQMPYLFIPAVYSKIEMRTLNSDHILVYDGLTPLFIDHKGNEYDLQIVHLSKWETFMGEKLGKECIVKIDNSFYKPNLETKRPAMQSEKPINIQEK</sequence>
<dbReference type="AlphaFoldDB" id="A0A250FKM1"/>
<keyword evidence="4" id="KW-1185">Reference proteome</keyword>
<dbReference type="PANTHER" id="PTHR37841">
    <property type="entry name" value="GLR2918 PROTEIN"/>
    <property type="match status" value="1"/>
</dbReference>
<protein>
    <submittedName>
        <fullName evidence="3">KWG Leptospira</fullName>
    </submittedName>
</protein>
<dbReference type="PANTHER" id="PTHR37841:SF1">
    <property type="entry name" value="DUF3298 DOMAIN-CONTAINING PROTEIN"/>
    <property type="match status" value="1"/>
</dbReference>
<reference evidence="1" key="1">
    <citation type="journal article" date="2017" name="Genome Announc.">
        <title>Twelve Complete Reference Genomes of Clinical Isolates in the Capnocytophaga Genus.</title>
        <authorList>
            <person name="Villarma A."/>
            <person name="Gulvik C.A."/>
            <person name="Rowe L.A."/>
            <person name="Sheth M."/>
            <person name="Juieng P."/>
            <person name="Nicholson A.C."/>
            <person name="Loparev V.N."/>
            <person name="McQuiston J.R."/>
        </authorList>
    </citation>
    <scope>NUCLEOTIDE SEQUENCE</scope>
    <source>
        <strain evidence="1">H4486</strain>
        <strain evidence="2">KC1668</strain>
    </source>
</reference>
<dbReference type="KEGG" id="cspu:CGC55_12630"/>
<evidence type="ECO:0000313" key="3">
    <source>
        <dbReference type="EMBL" id="SQA76381.1"/>
    </source>
</evidence>
<dbReference type="Pfam" id="PF14903">
    <property type="entry name" value="WG_beta_rep"/>
    <property type="match status" value="1"/>
</dbReference>
<dbReference type="EMBL" id="CP022383">
    <property type="protein sequence ID" value="ATA80770.1"/>
    <property type="molecule type" value="Genomic_DNA"/>
</dbReference>
<dbReference type="EMBL" id="UAVP01000010">
    <property type="protein sequence ID" value="SQA76381.1"/>
    <property type="molecule type" value="Genomic_DNA"/>
</dbReference>
<proteinExistence type="predicted"/>
<gene>
    <name evidence="2" type="ORF">CGC55_12630</name>
    <name evidence="1" type="ORF">CGC59_04390</name>
    <name evidence="3" type="ORF">NCTC11653_02306</name>
</gene>
<evidence type="ECO:0000313" key="2">
    <source>
        <dbReference type="EMBL" id="ATA85663.1"/>
    </source>
</evidence>
<evidence type="ECO:0000313" key="1">
    <source>
        <dbReference type="EMBL" id="ATA80770.1"/>
    </source>
</evidence>
<dbReference type="InterPro" id="IPR032774">
    <property type="entry name" value="WG_beta_rep"/>
</dbReference>
<name>A0A250FKM1_CAPSP</name>